<dbReference type="GO" id="GO:0046872">
    <property type="term" value="F:metal ion binding"/>
    <property type="evidence" value="ECO:0007669"/>
    <property type="project" value="UniProtKB-KW"/>
</dbReference>
<evidence type="ECO:0000256" key="1">
    <source>
        <dbReference type="ARBA" id="ARBA00001946"/>
    </source>
</evidence>
<dbReference type="AlphaFoldDB" id="A0A2H0AKR9"/>
<dbReference type="NCBIfam" id="TIGR02177">
    <property type="entry name" value="PorB_KorB"/>
    <property type="match status" value="1"/>
</dbReference>
<name>A0A2H0AKR9_9BACT</name>
<evidence type="ECO:0000259" key="11">
    <source>
        <dbReference type="Pfam" id="PF12367"/>
    </source>
</evidence>
<proteinExistence type="predicted"/>
<dbReference type="Proteomes" id="UP000230007">
    <property type="component" value="Unassembled WGS sequence"/>
</dbReference>
<evidence type="ECO:0000256" key="7">
    <source>
        <dbReference type="ARBA" id="ARBA00023004"/>
    </source>
</evidence>
<dbReference type="GO" id="GO:0045333">
    <property type="term" value="P:cellular respiration"/>
    <property type="evidence" value="ECO:0007669"/>
    <property type="project" value="UniProtKB-ARBA"/>
</dbReference>
<gene>
    <name evidence="12" type="ORF">COX15_01785</name>
</gene>
<comment type="cofactor">
    <cofactor evidence="2">
        <name>thiamine diphosphate</name>
        <dbReference type="ChEBI" id="CHEBI:58937"/>
    </cofactor>
</comment>
<dbReference type="Pfam" id="PF12367">
    <property type="entry name" value="PFO_beta_C"/>
    <property type="match status" value="1"/>
</dbReference>
<dbReference type="GO" id="GO:0051536">
    <property type="term" value="F:iron-sulfur cluster binding"/>
    <property type="evidence" value="ECO:0007669"/>
    <property type="project" value="UniProtKB-KW"/>
</dbReference>
<organism evidence="12 13">
    <name type="scientific">Candidatus Colwellbacteria bacterium CG23_combo_of_CG06-09_8_20_14_all_42_19</name>
    <dbReference type="NCBI Taxonomy" id="1974541"/>
    <lineage>
        <taxon>Bacteria</taxon>
        <taxon>Candidatus Colwelliibacteriota</taxon>
    </lineage>
</organism>
<evidence type="ECO:0000256" key="4">
    <source>
        <dbReference type="ARBA" id="ARBA00022723"/>
    </source>
</evidence>
<dbReference type="InterPro" id="IPR011766">
    <property type="entry name" value="TPP_enzyme_TPP-bd"/>
</dbReference>
<dbReference type="InterPro" id="IPR029061">
    <property type="entry name" value="THDP-binding"/>
</dbReference>
<evidence type="ECO:0000256" key="9">
    <source>
        <dbReference type="ARBA" id="ARBA00023052"/>
    </source>
</evidence>
<evidence type="ECO:0000256" key="6">
    <source>
        <dbReference type="ARBA" id="ARBA00023002"/>
    </source>
</evidence>
<evidence type="ECO:0000256" key="5">
    <source>
        <dbReference type="ARBA" id="ARBA00022842"/>
    </source>
</evidence>
<dbReference type="GO" id="GO:0016625">
    <property type="term" value="F:oxidoreductase activity, acting on the aldehyde or oxo group of donors, iron-sulfur protein as acceptor"/>
    <property type="evidence" value="ECO:0007669"/>
    <property type="project" value="UniProtKB-ARBA"/>
</dbReference>
<dbReference type="PANTHER" id="PTHR48084:SF4">
    <property type="entry name" value="2-OXOGLUTARATE OXIDOREDUCTASE SUBUNIT KORB"/>
    <property type="match status" value="1"/>
</dbReference>
<dbReference type="SUPFAM" id="SSF52518">
    <property type="entry name" value="Thiamin diphosphate-binding fold (THDP-binding)"/>
    <property type="match status" value="1"/>
</dbReference>
<evidence type="ECO:0000313" key="13">
    <source>
        <dbReference type="Proteomes" id="UP000230007"/>
    </source>
</evidence>
<dbReference type="CDD" id="cd03375">
    <property type="entry name" value="TPP_OGFOR"/>
    <property type="match status" value="1"/>
</dbReference>
<evidence type="ECO:0000256" key="2">
    <source>
        <dbReference type="ARBA" id="ARBA00001964"/>
    </source>
</evidence>
<evidence type="ECO:0000256" key="3">
    <source>
        <dbReference type="ARBA" id="ARBA00001966"/>
    </source>
</evidence>
<dbReference type="PANTHER" id="PTHR48084">
    <property type="entry name" value="2-OXOGLUTARATE OXIDOREDUCTASE SUBUNIT KORB-RELATED"/>
    <property type="match status" value="1"/>
</dbReference>
<keyword evidence="4" id="KW-0479">Metal-binding</keyword>
<evidence type="ECO:0000313" key="12">
    <source>
        <dbReference type="EMBL" id="PIP45984.1"/>
    </source>
</evidence>
<keyword evidence="8" id="KW-0411">Iron-sulfur</keyword>
<protein>
    <submittedName>
        <fullName evidence="12">2-oxoglutarate synthase</fullName>
    </submittedName>
</protein>
<dbReference type="Gene3D" id="3.40.50.970">
    <property type="match status" value="1"/>
</dbReference>
<keyword evidence="5" id="KW-0460">Magnesium</keyword>
<comment type="caution">
    <text evidence="12">The sequence shown here is derived from an EMBL/GenBank/DDBJ whole genome shotgun (WGS) entry which is preliminary data.</text>
</comment>
<keyword evidence="7" id="KW-0408">Iron</keyword>
<dbReference type="InterPro" id="IPR011896">
    <property type="entry name" value="OFOB"/>
</dbReference>
<feature type="domain" description="Pyruvate ferredoxin oxidoreductase beta subunit C-terminal" evidence="11">
    <location>
        <begin position="201"/>
        <end position="257"/>
    </location>
</feature>
<comment type="cofactor">
    <cofactor evidence="1">
        <name>Mg(2+)</name>
        <dbReference type="ChEBI" id="CHEBI:18420"/>
    </cofactor>
</comment>
<reference evidence="12 13" key="1">
    <citation type="submission" date="2017-09" db="EMBL/GenBank/DDBJ databases">
        <title>Depth-based differentiation of microbial function through sediment-hosted aquifers and enrichment of novel symbionts in the deep terrestrial subsurface.</title>
        <authorList>
            <person name="Probst A.J."/>
            <person name="Ladd B."/>
            <person name="Jarett J.K."/>
            <person name="Geller-Mcgrath D.E."/>
            <person name="Sieber C.M."/>
            <person name="Emerson J.B."/>
            <person name="Anantharaman K."/>
            <person name="Thomas B.C."/>
            <person name="Malmstrom R."/>
            <person name="Stieglmeier M."/>
            <person name="Klingl A."/>
            <person name="Woyke T."/>
            <person name="Ryan C.M."/>
            <person name="Banfield J.F."/>
        </authorList>
    </citation>
    <scope>NUCLEOTIDE SEQUENCE [LARGE SCALE GENOMIC DNA]</scope>
    <source>
        <strain evidence="12">CG23_combo_of_CG06-09_8_20_14_all_42_19</strain>
    </source>
</reference>
<dbReference type="EMBL" id="PCSK01000039">
    <property type="protein sequence ID" value="PIP45984.1"/>
    <property type="molecule type" value="Genomic_DNA"/>
</dbReference>
<accession>A0A2H0AKR9</accession>
<evidence type="ECO:0000256" key="8">
    <source>
        <dbReference type="ARBA" id="ARBA00023014"/>
    </source>
</evidence>
<sequence>MEDNLSTKAKITWCPGCPNSQILVAARQAFMELAGEEKLAIGNIVAAAGIGCHGKIAEYLNMNTYTSLHGRAIPAMTGIKAANPLLTVVGFVGDGDAYAEGIEHLVHAARRNSDVKVFVHDNRVFALTTGQTTPTSPKGFKGRSTPFGSIEEPFEPLVFMLASGASFVARSFAGDIQKTKEIMKAAMLHKGFAFVDIIQPCITFFDTRDYFKERVVWLDGEPAETEETAMQKIKGDGEKVPCGIFYKVSKPTFEEQL</sequence>
<evidence type="ECO:0000259" key="10">
    <source>
        <dbReference type="Pfam" id="PF02775"/>
    </source>
</evidence>
<dbReference type="Pfam" id="PF02775">
    <property type="entry name" value="TPP_enzyme_C"/>
    <property type="match status" value="1"/>
</dbReference>
<keyword evidence="9" id="KW-0786">Thiamine pyrophosphate</keyword>
<feature type="domain" description="Thiamine pyrophosphate enzyme TPP-binding" evidence="10">
    <location>
        <begin position="49"/>
        <end position="197"/>
    </location>
</feature>
<dbReference type="InterPro" id="IPR032686">
    <property type="entry name" value="PFO_beta_C"/>
</dbReference>
<dbReference type="GO" id="GO:0030976">
    <property type="term" value="F:thiamine pyrophosphate binding"/>
    <property type="evidence" value="ECO:0007669"/>
    <property type="project" value="InterPro"/>
</dbReference>
<dbReference type="InterPro" id="IPR051457">
    <property type="entry name" value="2-oxoacid:Fd_oxidoreductase"/>
</dbReference>
<keyword evidence="6" id="KW-0560">Oxidoreductase</keyword>
<comment type="cofactor">
    <cofactor evidence="3">
        <name>[4Fe-4S] cluster</name>
        <dbReference type="ChEBI" id="CHEBI:49883"/>
    </cofactor>
</comment>